<feature type="transmembrane region" description="Helical" evidence="2">
    <location>
        <begin position="34"/>
        <end position="51"/>
    </location>
</feature>
<organism evidence="4">
    <name type="scientific">viral metagenome</name>
    <dbReference type="NCBI Taxonomy" id="1070528"/>
    <lineage>
        <taxon>unclassified sequences</taxon>
        <taxon>metagenomes</taxon>
        <taxon>organismal metagenomes</taxon>
    </lineage>
</organism>
<accession>A0A6C0B2C3</accession>
<evidence type="ECO:0000256" key="2">
    <source>
        <dbReference type="SAM" id="Phobius"/>
    </source>
</evidence>
<feature type="region of interest" description="Disordered" evidence="1">
    <location>
        <begin position="112"/>
        <end position="131"/>
    </location>
</feature>
<evidence type="ECO:0000259" key="3">
    <source>
        <dbReference type="SMART" id="SM00507"/>
    </source>
</evidence>
<dbReference type="GO" id="GO:0003676">
    <property type="term" value="F:nucleic acid binding"/>
    <property type="evidence" value="ECO:0007669"/>
    <property type="project" value="InterPro"/>
</dbReference>
<reference evidence="4" key="1">
    <citation type="journal article" date="2020" name="Nature">
        <title>Giant virus diversity and host interactions through global metagenomics.</title>
        <authorList>
            <person name="Schulz F."/>
            <person name="Roux S."/>
            <person name="Paez-Espino D."/>
            <person name="Jungbluth S."/>
            <person name="Walsh D.A."/>
            <person name="Denef V.J."/>
            <person name="McMahon K.D."/>
            <person name="Konstantinidis K.T."/>
            <person name="Eloe-Fadrosh E.A."/>
            <person name="Kyrpides N.C."/>
            <person name="Woyke T."/>
        </authorList>
    </citation>
    <scope>NUCLEOTIDE SEQUENCE</scope>
    <source>
        <strain evidence="4">GVMAG-M-3300009187-29</strain>
    </source>
</reference>
<dbReference type="GO" id="GO:0004519">
    <property type="term" value="F:endonuclease activity"/>
    <property type="evidence" value="ECO:0007669"/>
    <property type="project" value="InterPro"/>
</dbReference>
<proteinExistence type="predicted"/>
<dbReference type="Pfam" id="PF01844">
    <property type="entry name" value="HNH"/>
    <property type="match status" value="1"/>
</dbReference>
<dbReference type="SMART" id="SM00507">
    <property type="entry name" value="HNHc"/>
    <property type="match status" value="1"/>
</dbReference>
<keyword evidence="2" id="KW-0472">Membrane</keyword>
<name>A0A6C0B2C3_9ZZZZ</name>
<dbReference type="GO" id="GO:0008270">
    <property type="term" value="F:zinc ion binding"/>
    <property type="evidence" value="ECO:0007669"/>
    <property type="project" value="InterPro"/>
</dbReference>
<feature type="domain" description="HNH nuclease" evidence="3">
    <location>
        <begin position="133"/>
        <end position="185"/>
    </location>
</feature>
<dbReference type="CDD" id="cd00085">
    <property type="entry name" value="HNHc"/>
    <property type="match status" value="1"/>
</dbReference>
<sequence length="193" mass="21754">MRFEILLIAITAFVVANIYTDGKYLKTLYSWKKYYQMVGVVFGALMIYWLIKKNPAQAGQILNASNDYVKYLPVDKSTSSILTPILDFTSKQNFSENGTSYGGQPIIDPRQKSSETKLMGSGRGSTKRSVSETKKKFVASNQNWQCGNCGKQLNAWFEVDHKIRLEYGGTNHVDNLVALCRECHGEKTAMENL</sequence>
<dbReference type="EMBL" id="MN739054">
    <property type="protein sequence ID" value="QHS86367.1"/>
    <property type="molecule type" value="Genomic_DNA"/>
</dbReference>
<dbReference type="Gene3D" id="1.10.30.50">
    <property type="match status" value="1"/>
</dbReference>
<keyword evidence="2" id="KW-0812">Transmembrane</keyword>
<dbReference type="InterPro" id="IPR002711">
    <property type="entry name" value="HNH"/>
</dbReference>
<protein>
    <recommendedName>
        <fullName evidence="3">HNH nuclease domain-containing protein</fullName>
    </recommendedName>
</protein>
<dbReference type="InterPro" id="IPR003615">
    <property type="entry name" value="HNH_nuc"/>
</dbReference>
<evidence type="ECO:0000256" key="1">
    <source>
        <dbReference type="SAM" id="MobiDB-lite"/>
    </source>
</evidence>
<dbReference type="AlphaFoldDB" id="A0A6C0B2C3"/>
<keyword evidence="2" id="KW-1133">Transmembrane helix</keyword>
<evidence type="ECO:0000313" key="4">
    <source>
        <dbReference type="EMBL" id="QHS86367.1"/>
    </source>
</evidence>